<proteinExistence type="predicted"/>
<protein>
    <submittedName>
        <fullName evidence="1">3-aminobutyryl-CoA ammonia lyase</fullName>
        <ecNumber evidence="1">4.3.1.14</ecNumber>
    </submittedName>
</protein>
<gene>
    <name evidence="1" type="primary">kal_15</name>
    <name evidence="1" type="ORF">SDC9_163326</name>
</gene>
<comment type="caution">
    <text evidence="1">The sequence shown here is derived from an EMBL/GenBank/DDBJ whole genome shotgun (WGS) entry which is preliminary data.</text>
</comment>
<organism evidence="1">
    <name type="scientific">bioreactor metagenome</name>
    <dbReference type="NCBI Taxonomy" id="1076179"/>
    <lineage>
        <taxon>unclassified sequences</taxon>
        <taxon>metagenomes</taxon>
        <taxon>ecological metagenomes</taxon>
    </lineage>
</organism>
<keyword evidence="1" id="KW-0456">Lyase</keyword>
<sequence>MFAGYKDIEFLVPVYGGDYIEYHGWIEKVGNTSRTCKFEAYKVARLLRDPNLNLFSAEALDPPVLIGRATGTLVVKKEWQRGATDTKFAHK</sequence>
<dbReference type="AlphaFoldDB" id="A0A645FPU2"/>
<evidence type="ECO:0000313" key="1">
    <source>
        <dbReference type="EMBL" id="MPN15990.1"/>
    </source>
</evidence>
<dbReference type="EMBL" id="VSSQ01062879">
    <property type="protein sequence ID" value="MPN15990.1"/>
    <property type="molecule type" value="Genomic_DNA"/>
</dbReference>
<dbReference type="CDD" id="cd03440">
    <property type="entry name" value="hot_dog"/>
    <property type="match status" value="1"/>
</dbReference>
<reference evidence="1" key="1">
    <citation type="submission" date="2019-08" db="EMBL/GenBank/DDBJ databases">
        <authorList>
            <person name="Kucharzyk K."/>
            <person name="Murdoch R.W."/>
            <person name="Higgins S."/>
            <person name="Loffler F."/>
        </authorList>
    </citation>
    <scope>NUCLEOTIDE SEQUENCE</scope>
</reference>
<accession>A0A645FPU2</accession>
<dbReference type="SUPFAM" id="SSF54637">
    <property type="entry name" value="Thioesterase/thiol ester dehydrase-isomerase"/>
    <property type="match status" value="1"/>
</dbReference>
<dbReference type="InterPro" id="IPR029069">
    <property type="entry name" value="HotDog_dom_sf"/>
</dbReference>
<dbReference type="GO" id="GO:0047459">
    <property type="term" value="F:3-aminobutyryl-CoA ammonia-lyase activity"/>
    <property type="evidence" value="ECO:0007669"/>
    <property type="project" value="UniProtKB-EC"/>
</dbReference>
<dbReference type="Gene3D" id="3.10.129.10">
    <property type="entry name" value="Hotdog Thioesterase"/>
    <property type="match status" value="1"/>
</dbReference>
<name>A0A645FPU2_9ZZZZ</name>
<dbReference type="EC" id="4.3.1.14" evidence="1"/>